<reference evidence="2" key="1">
    <citation type="journal article" date="2021" name="Nat. Commun.">
        <title>Genetic determinants of endophytism in the Arabidopsis root mycobiome.</title>
        <authorList>
            <person name="Mesny F."/>
            <person name="Miyauchi S."/>
            <person name="Thiergart T."/>
            <person name="Pickel B."/>
            <person name="Atanasova L."/>
            <person name="Karlsson M."/>
            <person name="Huettel B."/>
            <person name="Barry K.W."/>
            <person name="Haridas S."/>
            <person name="Chen C."/>
            <person name="Bauer D."/>
            <person name="Andreopoulos W."/>
            <person name="Pangilinan J."/>
            <person name="LaButti K."/>
            <person name="Riley R."/>
            <person name="Lipzen A."/>
            <person name="Clum A."/>
            <person name="Drula E."/>
            <person name="Henrissat B."/>
            <person name="Kohler A."/>
            <person name="Grigoriev I.V."/>
            <person name="Martin F.M."/>
            <person name="Hacquard S."/>
        </authorList>
    </citation>
    <scope>NUCLEOTIDE SEQUENCE</scope>
    <source>
        <strain evidence="2">MPI-SDFR-AT-0117</strain>
    </source>
</reference>
<keyword evidence="3" id="KW-1185">Reference proteome</keyword>
<dbReference type="AlphaFoldDB" id="A0A9P8V5N4"/>
<keyword evidence="1" id="KW-0732">Signal</keyword>
<evidence type="ECO:0000256" key="1">
    <source>
        <dbReference type="SAM" id="SignalP"/>
    </source>
</evidence>
<protein>
    <submittedName>
        <fullName evidence="2">Uncharacterized protein</fullName>
    </submittedName>
</protein>
<accession>A0A9P8V5N4</accession>
<organism evidence="2 3">
    <name type="scientific">Plectosphaerella plurivora</name>
    <dbReference type="NCBI Taxonomy" id="936078"/>
    <lineage>
        <taxon>Eukaryota</taxon>
        <taxon>Fungi</taxon>
        <taxon>Dikarya</taxon>
        <taxon>Ascomycota</taxon>
        <taxon>Pezizomycotina</taxon>
        <taxon>Sordariomycetes</taxon>
        <taxon>Hypocreomycetidae</taxon>
        <taxon>Glomerellales</taxon>
        <taxon>Plectosphaerellaceae</taxon>
        <taxon>Plectosphaerella</taxon>
    </lineage>
</organism>
<evidence type="ECO:0000313" key="2">
    <source>
        <dbReference type="EMBL" id="KAH6682187.1"/>
    </source>
</evidence>
<name>A0A9P8V5N4_9PEZI</name>
<proteinExistence type="predicted"/>
<sequence>MQPSTILSTILLLGAAQAQTLLRQCAVQGDGGYNVARTHDYTSAACSAAGGTLGTTQTGTIARGIACCTLTEAGRGAFNDRCRQFSDIPIGTPQPC</sequence>
<dbReference type="EMBL" id="JAGSXJ010000018">
    <property type="protein sequence ID" value="KAH6682187.1"/>
    <property type="molecule type" value="Genomic_DNA"/>
</dbReference>
<dbReference type="Proteomes" id="UP000770015">
    <property type="component" value="Unassembled WGS sequence"/>
</dbReference>
<feature type="chain" id="PRO_5040238965" evidence="1">
    <location>
        <begin position="19"/>
        <end position="96"/>
    </location>
</feature>
<feature type="signal peptide" evidence="1">
    <location>
        <begin position="1"/>
        <end position="18"/>
    </location>
</feature>
<evidence type="ECO:0000313" key="3">
    <source>
        <dbReference type="Proteomes" id="UP000770015"/>
    </source>
</evidence>
<gene>
    <name evidence="2" type="ORF">F5X68DRAFT_233905</name>
</gene>
<comment type="caution">
    <text evidence="2">The sequence shown here is derived from an EMBL/GenBank/DDBJ whole genome shotgun (WGS) entry which is preliminary data.</text>
</comment>